<keyword evidence="7 10" id="KW-0067">ATP-binding</keyword>
<dbReference type="AlphaFoldDB" id="A0AAW2H777"/>
<dbReference type="GO" id="GO:0010468">
    <property type="term" value="P:regulation of gene expression"/>
    <property type="evidence" value="ECO:0007669"/>
    <property type="project" value="TreeGrafter"/>
</dbReference>
<dbReference type="GO" id="GO:0005524">
    <property type="term" value="F:ATP binding"/>
    <property type="evidence" value="ECO:0007669"/>
    <property type="project" value="UniProtKB-UniRule"/>
</dbReference>
<organism evidence="13">
    <name type="scientific">Menopon gallinae</name>
    <name type="common">poultry shaft louse</name>
    <dbReference type="NCBI Taxonomy" id="328185"/>
    <lineage>
        <taxon>Eukaryota</taxon>
        <taxon>Metazoa</taxon>
        <taxon>Ecdysozoa</taxon>
        <taxon>Arthropoda</taxon>
        <taxon>Hexapoda</taxon>
        <taxon>Insecta</taxon>
        <taxon>Pterygota</taxon>
        <taxon>Neoptera</taxon>
        <taxon>Paraneoptera</taxon>
        <taxon>Psocodea</taxon>
        <taxon>Troctomorpha</taxon>
        <taxon>Phthiraptera</taxon>
        <taxon>Amblycera</taxon>
        <taxon>Menoponidae</taxon>
        <taxon>Menopon</taxon>
    </lineage>
</organism>
<sequence>MADSYHKIEKIGEGTYGVVYKAREKRTGRIVALKKIRLNDENEGVPATTIREVSLLKTLKHSTIVNLETVLYKENKMYLAMEYLDLDLRKYIDGVRRSNKTVPGDVLRRFVQQILTAVDYCHSRAVLHRDLKPQNILVGRDMRLKLADFGLGRSIGIPLRTYTHDIITLWYRPPELLLGAKHYSEAVDVWSAAAIVAELVLLVPMFQGDSEVDQIYKIFKVLGTPSESTWTGMRDLPGFSMDLPRWGGVNLRELLRCCDELTDMIARMLAYNPAERLSARRALRHEYLRGLEPIRE</sequence>
<dbReference type="GO" id="GO:0005737">
    <property type="term" value="C:cytoplasm"/>
    <property type="evidence" value="ECO:0007669"/>
    <property type="project" value="TreeGrafter"/>
</dbReference>
<dbReference type="PROSITE" id="PS00107">
    <property type="entry name" value="PROTEIN_KINASE_ATP"/>
    <property type="match status" value="1"/>
</dbReference>
<protein>
    <recommendedName>
        <fullName evidence="2">cyclin-dependent kinase</fullName>
        <ecNumber evidence="2">2.7.11.22</ecNumber>
    </recommendedName>
</protein>
<dbReference type="InterPro" id="IPR008271">
    <property type="entry name" value="Ser/Thr_kinase_AS"/>
</dbReference>
<dbReference type="InterPro" id="IPR050108">
    <property type="entry name" value="CDK"/>
</dbReference>
<evidence type="ECO:0000256" key="7">
    <source>
        <dbReference type="ARBA" id="ARBA00022840"/>
    </source>
</evidence>
<feature type="binding site" evidence="10">
    <location>
        <position position="34"/>
    </location>
    <ligand>
        <name>ATP</name>
        <dbReference type="ChEBI" id="CHEBI:30616"/>
    </ligand>
</feature>
<dbReference type="GO" id="GO:0004693">
    <property type="term" value="F:cyclin-dependent protein serine/threonine kinase activity"/>
    <property type="evidence" value="ECO:0007669"/>
    <property type="project" value="UniProtKB-EC"/>
</dbReference>
<dbReference type="PROSITE" id="PS00108">
    <property type="entry name" value="PROTEIN_KINASE_ST"/>
    <property type="match status" value="1"/>
</dbReference>
<evidence type="ECO:0000256" key="2">
    <source>
        <dbReference type="ARBA" id="ARBA00012425"/>
    </source>
</evidence>
<dbReference type="EC" id="2.7.11.22" evidence="2"/>
<dbReference type="Pfam" id="PF00069">
    <property type="entry name" value="Pkinase"/>
    <property type="match status" value="1"/>
</dbReference>
<evidence type="ECO:0000256" key="9">
    <source>
        <dbReference type="ARBA" id="ARBA00048367"/>
    </source>
</evidence>
<proteinExistence type="inferred from homology"/>
<dbReference type="PROSITE" id="PS50011">
    <property type="entry name" value="PROTEIN_KINASE_DOM"/>
    <property type="match status" value="1"/>
</dbReference>
<evidence type="ECO:0000259" key="12">
    <source>
        <dbReference type="PROSITE" id="PS50011"/>
    </source>
</evidence>
<accession>A0AAW2H777</accession>
<keyword evidence="6" id="KW-0418">Kinase</keyword>
<dbReference type="GO" id="GO:0000307">
    <property type="term" value="C:cyclin-dependent protein kinase holoenzyme complex"/>
    <property type="evidence" value="ECO:0007669"/>
    <property type="project" value="TreeGrafter"/>
</dbReference>
<evidence type="ECO:0000256" key="8">
    <source>
        <dbReference type="ARBA" id="ARBA00047811"/>
    </source>
</evidence>
<evidence type="ECO:0000313" key="13">
    <source>
        <dbReference type="EMBL" id="KAL0265575.1"/>
    </source>
</evidence>
<dbReference type="Gene3D" id="3.30.200.20">
    <property type="entry name" value="Phosphorylase Kinase, domain 1"/>
    <property type="match status" value="1"/>
</dbReference>
<evidence type="ECO:0000256" key="1">
    <source>
        <dbReference type="ARBA" id="ARBA00006485"/>
    </source>
</evidence>
<comment type="similarity">
    <text evidence="1">Belongs to the protein kinase superfamily. CMGC Ser/Thr protein kinase family. CDC2/CDKX subfamily.</text>
</comment>
<dbReference type="SUPFAM" id="SSF56112">
    <property type="entry name" value="Protein kinase-like (PK-like)"/>
    <property type="match status" value="1"/>
</dbReference>
<evidence type="ECO:0000256" key="11">
    <source>
        <dbReference type="RuleBase" id="RU000304"/>
    </source>
</evidence>
<dbReference type="GO" id="GO:0000082">
    <property type="term" value="P:G1/S transition of mitotic cell cycle"/>
    <property type="evidence" value="ECO:0007669"/>
    <property type="project" value="TreeGrafter"/>
</dbReference>
<comment type="catalytic activity">
    <reaction evidence="9">
        <text>L-seryl-[protein] + ATP = O-phospho-L-seryl-[protein] + ADP + H(+)</text>
        <dbReference type="Rhea" id="RHEA:17989"/>
        <dbReference type="Rhea" id="RHEA-COMP:9863"/>
        <dbReference type="Rhea" id="RHEA-COMP:11604"/>
        <dbReference type="ChEBI" id="CHEBI:15378"/>
        <dbReference type="ChEBI" id="CHEBI:29999"/>
        <dbReference type="ChEBI" id="CHEBI:30616"/>
        <dbReference type="ChEBI" id="CHEBI:83421"/>
        <dbReference type="ChEBI" id="CHEBI:456216"/>
        <dbReference type="EC" id="2.7.11.22"/>
    </reaction>
</comment>
<dbReference type="InterPro" id="IPR000719">
    <property type="entry name" value="Prot_kinase_dom"/>
</dbReference>
<evidence type="ECO:0000256" key="3">
    <source>
        <dbReference type="ARBA" id="ARBA00022527"/>
    </source>
</evidence>
<evidence type="ECO:0000256" key="10">
    <source>
        <dbReference type="PROSITE-ProRule" id="PRU10141"/>
    </source>
</evidence>
<gene>
    <name evidence="13" type="ORF">PYX00_011287</name>
</gene>
<dbReference type="GO" id="GO:0030332">
    <property type="term" value="F:cyclin binding"/>
    <property type="evidence" value="ECO:0007669"/>
    <property type="project" value="TreeGrafter"/>
</dbReference>
<evidence type="ECO:0000256" key="6">
    <source>
        <dbReference type="ARBA" id="ARBA00022777"/>
    </source>
</evidence>
<dbReference type="Gene3D" id="1.10.510.10">
    <property type="entry name" value="Transferase(Phosphotransferase) domain 1"/>
    <property type="match status" value="1"/>
</dbReference>
<dbReference type="InterPro" id="IPR017441">
    <property type="entry name" value="Protein_kinase_ATP_BS"/>
</dbReference>
<evidence type="ECO:0000256" key="4">
    <source>
        <dbReference type="ARBA" id="ARBA00022679"/>
    </source>
</evidence>
<reference evidence="13" key="1">
    <citation type="journal article" date="2024" name="Gigascience">
        <title>Chromosome-level genome of the poultry shaft louse Menopon gallinae provides insight into the host-switching and adaptive evolution of parasitic lice.</title>
        <authorList>
            <person name="Xu Y."/>
            <person name="Ma L."/>
            <person name="Liu S."/>
            <person name="Liang Y."/>
            <person name="Liu Q."/>
            <person name="He Z."/>
            <person name="Tian L."/>
            <person name="Duan Y."/>
            <person name="Cai W."/>
            <person name="Li H."/>
            <person name="Song F."/>
        </authorList>
    </citation>
    <scope>NUCLEOTIDE SEQUENCE</scope>
    <source>
        <strain evidence="13">Cailab_2023a</strain>
    </source>
</reference>
<feature type="domain" description="Protein kinase" evidence="12">
    <location>
        <begin position="5"/>
        <end position="288"/>
    </location>
</feature>
<keyword evidence="4" id="KW-0808">Transferase</keyword>
<dbReference type="InterPro" id="IPR011009">
    <property type="entry name" value="Kinase-like_dom_sf"/>
</dbReference>
<comment type="catalytic activity">
    <reaction evidence="8">
        <text>L-threonyl-[protein] + ATP = O-phospho-L-threonyl-[protein] + ADP + H(+)</text>
        <dbReference type="Rhea" id="RHEA:46608"/>
        <dbReference type="Rhea" id="RHEA-COMP:11060"/>
        <dbReference type="Rhea" id="RHEA-COMP:11605"/>
        <dbReference type="ChEBI" id="CHEBI:15378"/>
        <dbReference type="ChEBI" id="CHEBI:30013"/>
        <dbReference type="ChEBI" id="CHEBI:30616"/>
        <dbReference type="ChEBI" id="CHEBI:61977"/>
        <dbReference type="ChEBI" id="CHEBI:456216"/>
        <dbReference type="EC" id="2.7.11.22"/>
    </reaction>
</comment>
<comment type="caution">
    <text evidence="13">The sequence shown here is derived from an EMBL/GenBank/DDBJ whole genome shotgun (WGS) entry which is preliminary data.</text>
</comment>
<dbReference type="GO" id="GO:0005634">
    <property type="term" value="C:nucleus"/>
    <property type="evidence" value="ECO:0007669"/>
    <property type="project" value="TreeGrafter"/>
</dbReference>
<name>A0AAW2H777_9NEOP</name>
<dbReference type="GO" id="GO:0007165">
    <property type="term" value="P:signal transduction"/>
    <property type="evidence" value="ECO:0007669"/>
    <property type="project" value="TreeGrafter"/>
</dbReference>
<dbReference type="FunFam" id="3.30.200.20:FF:000215">
    <property type="entry name" value="Cyclin-dependent kinase 2 (CDK2L)"/>
    <property type="match status" value="1"/>
</dbReference>
<evidence type="ECO:0000256" key="5">
    <source>
        <dbReference type="ARBA" id="ARBA00022741"/>
    </source>
</evidence>
<dbReference type="FunFam" id="1.10.510.10:FF:000611">
    <property type="entry name" value="CMGC family protein kinase"/>
    <property type="match status" value="1"/>
</dbReference>
<dbReference type="GO" id="GO:0010389">
    <property type="term" value="P:regulation of G2/M transition of mitotic cell cycle"/>
    <property type="evidence" value="ECO:0007669"/>
    <property type="project" value="TreeGrafter"/>
</dbReference>
<keyword evidence="3 11" id="KW-0723">Serine/threonine-protein kinase</keyword>
<dbReference type="SMART" id="SM00220">
    <property type="entry name" value="S_TKc"/>
    <property type="match status" value="1"/>
</dbReference>
<dbReference type="EMBL" id="JARGDH010000006">
    <property type="protein sequence ID" value="KAL0265575.1"/>
    <property type="molecule type" value="Genomic_DNA"/>
</dbReference>
<dbReference type="PANTHER" id="PTHR24056">
    <property type="entry name" value="CELL DIVISION PROTEIN KINASE"/>
    <property type="match status" value="1"/>
</dbReference>
<dbReference type="CDD" id="cd07829">
    <property type="entry name" value="STKc_CDK_like"/>
    <property type="match status" value="1"/>
</dbReference>
<keyword evidence="5 10" id="KW-0547">Nucleotide-binding</keyword>
<dbReference type="PANTHER" id="PTHR24056:SF254">
    <property type="entry name" value="CYCLIN-DEPENDENT KINASE 2"/>
    <property type="match status" value="1"/>
</dbReference>